<feature type="domain" description="C2H2-type" evidence="2">
    <location>
        <begin position="394"/>
        <end position="418"/>
    </location>
</feature>
<dbReference type="EMBL" id="ADBL01001222">
    <property type="status" value="NOT_ANNOTATED_CDS"/>
    <property type="molecule type" value="Genomic_DNA"/>
</dbReference>
<feature type="region of interest" description="Disordered" evidence="1">
    <location>
        <begin position="422"/>
        <end position="454"/>
    </location>
</feature>
<dbReference type="eggNOG" id="ENOG502SJT8">
    <property type="taxonomic scope" value="Eukaryota"/>
</dbReference>
<reference evidence="4" key="4">
    <citation type="journal article" date="2015" name="G3 (Bethesda)">
        <title>Genome sequences of three phytopathogenic species of the Magnaporthaceae family of fungi.</title>
        <authorList>
            <person name="Okagaki L.H."/>
            <person name="Nunes C.C."/>
            <person name="Sailsbery J."/>
            <person name="Clay B."/>
            <person name="Brown D."/>
            <person name="John T."/>
            <person name="Oh Y."/>
            <person name="Young N."/>
            <person name="Fitzgerald M."/>
            <person name="Haas B.J."/>
            <person name="Zeng Q."/>
            <person name="Young S."/>
            <person name="Adiconis X."/>
            <person name="Fan L."/>
            <person name="Levin J.Z."/>
            <person name="Mitchell T.K."/>
            <person name="Okubara P.A."/>
            <person name="Farman M.L."/>
            <person name="Kohn L.M."/>
            <person name="Birren B."/>
            <person name="Ma L.-J."/>
            <person name="Dean R.A."/>
        </authorList>
    </citation>
    <scope>NUCLEOTIDE SEQUENCE</scope>
    <source>
        <strain evidence="4">ATCC 64411 / 73-15</strain>
    </source>
</reference>
<feature type="region of interest" description="Disordered" evidence="1">
    <location>
        <begin position="207"/>
        <end position="237"/>
    </location>
</feature>
<dbReference type="PANTHER" id="PTHR35391:SF7">
    <property type="entry name" value="C2H2-TYPE DOMAIN-CONTAINING PROTEIN"/>
    <property type="match status" value="1"/>
</dbReference>
<dbReference type="OMA" id="QREWESH"/>
<reference evidence="5" key="2">
    <citation type="submission" date="2010-05" db="EMBL/GenBank/DDBJ databases">
        <title>The genome sequence of Magnaporthe poae strain ATCC 64411.</title>
        <authorList>
            <person name="Ma L.-J."/>
            <person name="Dead R."/>
            <person name="Young S."/>
            <person name="Zeng Q."/>
            <person name="Koehrsen M."/>
            <person name="Alvarado L."/>
            <person name="Berlin A."/>
            <person name="Chapman S.B."/>
            <person name="Chen Z."/>
            <person name="Freedman E."/>
            <person name="Gellesch M."/>
            <person name="Goldberg J."/>
            <person name="Griggs A."/>
            <person name="Gujja S."/>
            <person name="Heilman E.R."/>
            <person name="Heiman D."/>
            <person name="Hepburn T."/>
            <person name="Howarth C."/>
            <person name="Jen D."/>
            <person name="Larson L."/>
            <person name="Mehta T."/>
            <person name="Neiman D."/>
            <person name="Pearson M."/>
            <person name="Roberts A."/>
            <person name="Saif S."/>
            <person name="Shea T."/>
            <person name="Shenoy N."/>
            <person name="Sisk P."/>
            <person name="Stolte C."/>
            <person name="Sykes S."/>
            <person name="Walk T."/>
            <person name="White J."/>
            <person name="Yandava C."/>
            <person name="Haas B."/>
            <person name="Nusbaum C."/>
            <person name="Birren B."/>
        </authorList>
    </citation>
    <scope>NUCLEOTIDE SEQUENCE [LARGE SCALE GENOMIC DNA]</scope>
    <source>
        <strain evidence="5">ATCC 64411 / 73-15</strain>
    </source>
</reference>
<dbReference type="InterPro" id="IPR058925">
    <property type="entry name" value="zf-C2H2_AcuF"/>
</dbReference>
<evidence type="ECO:0000313" key="5">
    <source>
        <dbReference type="Proteomes" id="UP000011715"/>
    </source>
</evidence>
<reference evidence="4" key="5">
    <citation type="submission" date="2015-06" db="UniProtKB">
        <authorList>
            <consortium name="EnsemblFungi"/>
        </authorList>
    </citation>
    <scope>IDENTIFICATION</scope>
    <source>
        <strain evidence="4">ATCC 64411</strain>
    </source>
</reference>
<dbReference type="STRING" id="644358.A0A0C4DYP6"/>
<keyword evidence="5" id="KW-1185">Reference proteome</keyword>
<evidence type="ECO:0000259" key="2">
    <source>
        <dbReference type="SMART" id="SM00355"/>
    </source>
</evidence>
<dbReference type="OrthoDB" id="5236204at2759"/>
<protein>
    <recommendedName>
        <fullName evidence="2">C2H2-type domain-containing protein</fullName>
    </recommendedName>
</protein>
<proteinExistence type="predicted"/>
<dbReference type="EnsemblFungi" id="MAPG_05172T0">
    <property type="protein sequence ID" value="MAPG_05172T0"/>
    <property type="gene ID" value="MAPG_05172"/>
</dbReference>
<name>A0A0C4DYP6_MAGP6</name>
<feature type="compositionally biased region" description="Basic and acidic residues" evidence="1">
    <location>
        <begin position="213"/>
        <end position="223"/>
    </location>
</feature>
<feature type="region of interest" description="Disordered" evidence="1">
    <location>
        <begin position="96"/>
        <end position="116"/>
    </location>
</feature>
<feature type="compositionally biased region" description="Basic and acidic residues" evidence="1">
    <location>
        <begin position="494"/>
        <end position="511"/>
    </location>
</feature>
<gene>
    <name evidence="3" type="ORF">MAPG_05172</name>
</gene>
<evidence type="ECO:0000313" key="3">
    <source>
        <dbReference type="EMBL" id="KLU86153.1"/>
    </source>
</evidence>
<feature type="domain" description="C2H2-type" evidence="2">
    <location>
        <begin position="310"/>
        <end position="340"/>
    </location>
</feature>
<dbReference type="InterPro" id="IPR013087">
    <property type="entry name" value="Znf_C2H2_type"/>
</dbReference>
<evidence type="ECO:0000256" key="1">
    <source>
        <dbReference type="SAM" id="MobiDB-lite"/>
    </source>
</evidence>
<accession>A0A0C4DYP6</accession>
<sequence>MTQTISNHVIRSLAAFRALVEPGNELSFQQPWIPPRIKDEQTKFKVWAGNIGAHKTGTSSLDYRLRDASPIKDEVVSLLEELVDLLDQAAAIATGEKTPWDELEDEEPAEDPDSGLPITELGQIVSEGIADVVDCLLRLSTTIRNPAPHDRFAATHPADASHFEPWDIQHVQSKFPTIEPWLADRLGKAISMRRQYLRYRESHHAKLSQGLDDPDHAGNERDYTVASSIPEDMKDRPTAKPAIFEDDRSDAGASETSYATSVANSNALKIPPMPEKAHAGPFQCPFCYMMIMATDRVAWKKHVYSDLRPYICLEKECMASSSEQEFSRRHEWMRHVQKTHWHVYPCLLGCTSVLSSPSAYRSHLSKAHPSSLAQGDIDALVRLAAQPLDIEAGIPCPLCSDGEILRSKKEYRRHVSRHQEQLSLFALPRNPDDDDDDAKGHSDGTSEDGSADSVIMPLSIKTDTVMTRVSLPDHLSSVSRADADSEGHTPPVEHSVDEAEDRWAEDSEHYGSEGAQAEELTPAEGDASSVKSIYGEDVVGRGRSPWSDTRARSRSPRRVLSRDYGVEDARPEKPIPAEGETSSVKSVEEVPEAVAGEIESDPMWKGKEREEPRQRIEGLRGEMVVEPASPWEGASPAPPVGESSSYPHRPSPAMVMAQPGAVVGEVEERIEISPRISQEMVATTEVDVNEVTHVQRKGWYKRVKGAAKVLAKSGKSLAREVFEIGEKERIESKGYVTETKVITERWTGSREFEEGSPKARESILDNLGTAQGALYCPFLLISGQTITGHGPLAQTRLSSRSRVLTIVLLTEKPSAQSGFPATR</sequence>
<feature type="domain" description="C2H2-type" evidence="2">
    <location>
        <begin position="344"/>
        <end position="368"/>
    </location>
</feature>
<dbReference type="EMBL" id="GL876969">
    <property type="protein sequence ID" value="KLU86153.1"/>
    <property type="molecule type" value="Genomic_DNA"/>
</dbReference>
<feature type="region of interest" description="Disordered" evidence="1">
    <location>
        <begin position="477"/>
        <end position="588"/>
    </location>
</feature>
<feature type="compositionally biased region" description="Basic and acidic residues" evidence="1">
    <location>
        <begin position="560"/>
        <end position="575"/>
    </location>
</feature>
<dbReference type="Pfam" id="PF26082">
    <property type="entry name" value="zf-C2H2_AcuF"/>
    <property type="match status" value="1"/>
</dbReference>
<organism evidence="4 5">
    <name type="scientific">Magnaporthiopsis poae (strain ATCC 64411 / 73-15)</name>
    <name type="common">Kentucky bluegrass fungus</name>
    <name type="synonym">Magnaporthe poae</name>
    <dbReference type="NCBI Taxonomy" id="644358"/>
    <lineage>
        <taxon>Eukaryota</taxon>
        <taxon>Fungi</taxon>
        <taxon>Dikarya</taxon>
        <taxon>Ascomycota</taxon>
        <taxon>Pezizomycotina</taxon>
        <taxon>Sordariomycetes</taxon>
        <taxon>Sordariomycetidae</taxon>
        <taxon>Magnaporthales</taxon>
        <taxon>Magnaporthaceae</taxon>
        <taxon>Magnaporthiopsis</taxon>
    </lineage>
</organism>
<dbReference type="SMART" id="SM00355">
    <property type="entry name" value="ZnF_C2H2"/>
    <property type="match status" value="3"/>
</dbReference>
<dbReference type="PANTHER" id="PTHR35391">
    <property type="entry name" value="C2H2-TYPE DOMAIN-CONTAINING PROTEIN-RELATED"/>
    <property type="match status" value="1"/>
</dbReference>
<dbReference type="VEuPathDB" id="FungiDB:MAPG_05172"/>
<evidence type="ECO:0000313" key="4">
    <source>
        <dbReference type="EnsemblFungi" id="MAPG_05172T0"/>
    </source>
</evidence>
<feature type="compositionally biased region" description="Acidic residues" evidence="1">
    <location>
        <begin position="101"/>
        <end position="113"/>
    </location>
</feature>
<reference evidence="3" key="3">
    <citation type="submission" date="2011-03" db="EMBL/GenBank/DDBJ databases">
        <title>Annotation of Magnaporthe poae ATCC 64411.</title>
        <authorList>
            <person name="Ma L.-J."/>
            <person name="Dead R."/>
            <person name="Young S.K."/>
            <person name="Zeng Q."/>
            <person name="Gargeya S."/>
            <person name="Fitzgerald M."/>
            <person name="Haas B."/>
            <person name="Abouelleil A."/>
            <person name="Alvarado L."/>
            <person name="Arachchi H.M."/>
            <person name="Berlin A."/>
            <person name="Brown A."/>
            <person name="Chapman S.B."/>
            <person name="Chen Z."/>
            <person name="Dunbar C."/>
            <person name="Freedman E."/>
            <person name="Gearin G."/>
            <person name="Gellesch M."/>
            <person name="Goldberg J."/>
            <person name="Griggs A."/>
            <person name="Gujja S."/>
            <person name="Heiman D."/>
            <person name="Howarth C."/>
            <person name="Larson L."/>
            <person name="Lui A."/>
            <person name="MacDonald P.J.P."/>
            <person name="Mehta T."/>
            <person name="Montmayeur A."/>
            <person name="Murphy C."/>
            <person name="Neiman D."/>
            <person name="Pearson M."/>
            <person name="Priest M."/>
            <person name="Roberts A."/>
            <person name="Saif S."/>
            <person name="Shea T."/>
            <person name="Shenoy N."/>
            <person name="Sisk P."/>
            <person name="Stolte C."/>
            <person name="Sykes S."/>
            <person name="Yandava C."/>
            <person name="Wortman J."/>
            <person name="Nusbaum C."/>
            <person name="Birren B."/>
        </authorList>
    </citation>
    <scope>NUCLEOTIDE SEQUENCE</scope>
    <source>
        <strain evidence="3">ATCC 64411</strain>
    </source>
</reference>
<dbReference type="Proteomes" id="UP000011715">
    <property type="component" value="Unassembled WGS sequence"/>
</dbReference>
<reference evidence="3" key="1">
    <citation type="submission" date="2010-05" db="EMBL/GenBank/DDBJ databases">
        <title>The Genome Sequence of Magnaporthe poae strain ATCC 64411.</title>
        <authorList>
            <consortium name="The Broad Institute Genome Sequencing Platform"/>
            <consortium name="Broad Institute Genome Sequencing Center for Infectious Disease"/>
            <person name="Ma L.-J."/>
            <person name="Dead R."/>
            <person name="Young S."/>
            <person name="Zeng Q."/>
            <person name="Koehrsen M."/>
            <person name="Alvarado L."/>
            <person name="Berlin A."/>
            <person name="Chapman S.B."/>
            <person name="Chen Z."/>
            <person name="Freedman E."/>
            <person name="Gellesch M."/>
            <person name="Goldberg J."/>
            <person name="Griggs A."/>
            <person name="Gujja S."/>
            <person name="Heilman E.R."/>
            <person name="Heiman D."/>
            <person name="Hepburn T."/>
            <person name="Howarth C."/>
            <person name="Jen D."/>
            <person name="Larson L."/>
            <person name="Mehta T."/>
            <person name="Neiman D."/>
            <person name="Pearson M."/>
            <person name="Roberts A."/>
            <person name="Saif S."/>
            <person name="Shea T."/>
            <person name="Shenoy N."/>
            <person name="Sisk P."/>
            <person name="Stolte C."/>
            <person name="Sykes S."/>
            <person name="Walk T."/>
            <person name="White J."/>
            <person name="Yandava C."/>
            <person name="Haas B."/>
            <person name="Nusbaum C."/>
            <person name="Birren B."/>
        </authorList>
    </citation>
    <scope>NUCLEOTIDE SEQUENCE</scope>
    <source>
        <strain evidence="3">ATCC 64411</strain>
    </source>
</reference>
<feature type="region of interest" description="Disordered" evidence="1">
    <location>
        <begin position="628"/>
        <end position="648"/>
    </location>
</feature>
<dbReference type="AlphaFoldDB" id="A0A0C4DYP6"/>